<dbReference type="InterPro" id="IPR001471">
    <property type="entry name" value="AP2/ERF_dom"/>
</dbReference>
<comment type="subcellular location">
    <subcellularLocation>
        <location evidence="1">Nucleus</location>
    </subcellularLocation>
</comment>
<evidence type="ECO:0000256" key="3">
    <source>
        <dbReference type="ARBA" id="ARBA00023125"/>
    </source>
</evidence>
<keyword evidence="8" id="KW-1185">Reference proteome</keyword>
<evidence type="ECO:0000259" key="6">
    <source>
        <dbReference type="PROSITE" id="PS51032"/>
    </source>
</evidence>
<dbReference type="GO" id="GO:0003700">
    <property type="term" value="F:DNA-binding transcription factor activity"/>
    <property type="evidence" value="ECO:0007669"/>
    <property type="project" value="InterPro"/>
</dbReference>
<keyword evidence="4" id="KW-0804">Transcription</keyword>
<protein>
    <recommendedName>
        <fullName evidence="6">AP2/ERF domain-containing protein</fullName>
    </recommendedName>
</protein>
<dbReference type="GO" id="GO:0005634">
    <property type="term" value="C:nucleus"/>
    <property type="evidence" value="ECO:0007669"/>
    <property type="project" value="UniProtKB-SubCell"/>
</dbReference>
<keyword evidence="2" id="KW-0805">Transcription regulation</keyword>
<comment type="caution">
    <text evidence="7">The sequence shown here is derived from an EMBL/GenBank/DDBJ whole genome shotgun (WGS) entry which is preliminary data.</text>
</comment>
<keyword evidence="5" id="KW-0539">Nucleus</keyword>
<evidence type="ECO:0000256" key="4">
    <source>
        <dbReference type="ARBA" id="ARBA00023163"/>
    </source>
</evidence>
<dbReference type="Proteomes" id="UP000729402">
    <property type="component" value="Unassembled WGS sequence"/>
</dbReference>
<feature type="domain" description="AP2/ERF" evidence="6">
    <location>
        <begin position="12"/>
        <end position="70"/>
    </location>
</feature>
<sequence>MGEGVVAPTAWNFHGVRMPPSREFIAELRSLIKKGKRVYLGSYNMAEATVYAHDAVVRLLFRKKAKPNFPSHQPHRQVVSPGG</sequence>
<reference evidence="7" key="2">
    <citation type="submission" date="2021-02" db="EMBL/GenBank/DDBJ databases">
        <authorList>
            <person name="Kimball J.A."/>
            <person name="Haas M.W."/>
            <person name="Macchietto M."/>
            <person name="Kono T."/>
            <person name="Duquette J."/>
            <person name="Shao M."/>
        </authorList>
    </citation>
    <scope>NUCLEOTIDE SEQUENCE</scope>
    <source>
        <tissue evidence="7">Fresh leaf tissue</tissue>
    </source>
</reference>
<accession>A0A8J5WPF0</accession>
<name>A0A8J5WPF0_ZIZPA</name>
<evidence type="ECO:0000256" key="2">
    <source>
        <dbReference type="ARBA" id="ARBA00023015"/>
    </source>
</evidence>
<dbReference type="SMART" id="SM00380">
    <property type="entry name" value="AP2"/>
    <property type="match status" value="1"/>
</dbReference>
<dbReference type="PROSITE" id="PS51032">
    <property type="entry name" value="AP2_ERF"/>
    <property type="match status" value="1"/>
</dbReference>
<dbReference type="EMBL" id="JAAALK010000080">
    <property type="protein sequence ID" value="KAG8094895.1"/>
    <property type="molecule type" value="Genomic_DNA"/>
</dbReference>
<proteinExistence type="predicted"/>
<evidence type="ECO:0000313" key="7">
    <source>
        <dbReference type="EMBL" id="KAG8094895.1"/>
    </source>
</evidence>
<dbReference type="AlphaFoldDB" id="A0A8J5WPF0"/>
<reference evidence="7" key="1">
    <citation type="journal article" date="2021" name="bioRxiv">
        <title>Whole Genome Assembly and Annotation of Northern Wild Rice, Zizania palustris L., Supports a Whole Genome Duplication in the Zizania Genus.</title>
        <authorList>
            <person name="Haas M."/>
            <person name="Kono T."/>
            <person name="Macchietto M."/>
            <person name="Millas R."/>
            <person name="McGilp L."/>
            <person name="Shao M."/>
            <person name="Duquette J."/>
            <person name="Hirsch C.N."/>
            <person name="Kimball J."/>
        </authorList>
    </citation>
    <scope>NUCLEOTIDE SEQUENCE</scope>
    <source>
        <tissue evidence="7">Fresh leaf tissue</tissue>
    </source>
</reference>
<dbReference type="GO" id="GO:0003677">
    <property type="term" value="F:DNA binding"/>
    <property type="evidence" value="ECO:0007669"/>
    <property type="project" value="UniProtKB-KW"/>
</dbReference>
<keyword evidence="3" id="KW-0238">DNA-binding</keyword>
<evidence type="ECO:0000313" key="8">
    <source>
        <dbReference type="Proteomes" id="UP000729402"/>
    </source>
</evidence>
<evidence type="ECO:0000256" key="5">
    <source>
        <dbReference type="ARBA" id="ARBA00023242"/>
    </source>
</evidence>
<organism evidence="7 8">
    <name type="scientific">Zizania palustris</name>
    <name type="common">Northern wild rice</name>
    <dbReference type="NCBI Taxonomy" id="103762"/>
    <lineage>
        <taxon>Eukaryota</taxon>
        <taxon>Viridiplantae</taxon>
        <taxon>Streptophyta</taxon>
        <taxon>Embryophyta</taxon>
        <taxon>Tracheophyta</taxon>
        <taxon>Spermatophyta</taxon>
        <taxon>Magnoliopsida</taxon>
        <taxon>Liliopsida</taxon>
        <taxon>Poales</taxon>
        <taxon>Poaceae</taxon>
        <taxon>BOP clade</taxon>
        <taxon>Oryzoideae</taxon>
        <taxon>Oryzeae</taxon>
        <taxon>Zizaniinae</taxon>
        <taxon>Zizania</taxon>
    </lineage>
</organism>
<gene>
    <name evidence="7" type="ORF">GUJ93_ZPchr0012g19600</name>
</gene>
<evidence type="ECO:0000256" key="1">
    <source>
        <dbReference type="ARBA" id="ARBA00004123"/>
    </source>
</evidence>